<proteinExistence type="predicted"/>
<dbReference type="GO" id="GO:0009086">
    <property type="term" value="P:methionine biosynthetic process"/>
    <property type="evidence" value="ECO:0007669"/>
    <property type="project" value="TreeGrafter"/>
</dbReference>
<keyword evidence="3 5" id="KW-0479">Metal-binding</keyword>
<dbReference type="Pfam" id="PF02574">
    <property type="entry name" value="S-methyl_trans"/>
    <property type="match status" value="1"/>
</dbReference>
<feature type="domain" description="Hcy-binding" evidence="6">
    <location>
        <begin position="1"/>
        <end position="362"/>
    </location>
</feature>
<accession>A0A9P7M8J1</accession>
<dbReference type="GO" id="GO:0032259">
    <property type="term" value="P:methylation"/>
    <property type="evidence" value="ECO:0007669"/>
    <property type="project" value="UniProtKB-KW"/>
</dbReference>
<gene>
    <name evidence="7" type="ORF">E4U60_004694</name>
</gene>
<feature type="binding site" evidence="5">
    <location>
        <position position="347"/>
    </location>
    <ligand>
        <name>Zn(2+)</name>
        <dbReference type="ChEBI" id="CHEBI:29105"/>
    </ligand>
</feature>
<organism evidence="7 8">
    <name type="scientific">Claviceps pazoutovae</name>
    <dbReference type="NCBI Taxonomy" id="1649127"/>
    <lineage>
        <taxon>Eukaryota</taxon>
        <taxon>Fungi</taxon>
        <taxon>Dikarya</taxon>
        <taxon>Ascomycota</taxon>
        <taxon>Pezizomycotina</taxon>
        <taxon>Sordariomycetes</taxon>
        <taxon>Hypocreomycetidae</taxon>
        <taxon>Hypocreales</taxon>
        <taxon>Clavicipitaceae</taxon>
        <taxon>Claviceps</taxon>
    </lineage>
</organism>
<feature type="binding site" evidence="5">
    <location>
        <position position="253"/>
    </location>
    <ligand>
        <name>Zn(2+)</name>
        <dbReference type="ChEBI" id="CHEBI:29105"/>
    </ligand>
</feature>
<keyword evidence="8" id="KW-1185">Reference proteome</keyword>
<comment type="cofactor">
    <cofactor evidence="5">
        <name>Zn(2+)</name>
        <dbReference type="ChEBI" id="CHEBI:29105"/>
    </cofactor>
</comment>
<dbReference type="OrthoDB" id="261426at2759"/>
<dbReference type="EMBL" id="SRPO01000393">
    <property type="protein sequence ID" value="KAG5933143.1"/>
    <property type="molecule type" value="Genomic_DNA"/>
</dbReference>
<evidence type="ECO:0000313" key="7">
    <source>
        <dbReference type="EMBL" id="KAG5933143.1"/>
    </source>
</evidence>
<dbReference type="Proteomes" id="UP000706124">
    <property type="component" value="Unassembled WGS sequence"/>
</dbReference>
<evidence type="ECO:0000259" key="6">
    <source>
        <dbReference type="PROSITE" id="PS50970"/>
    </source>
</evidence>
<dbReference type="GO" id="GO:0008898">
    <property type="term" value="F:S-adenosylmethionine-homocysteine S-methyltransferase activity"/>
    <property type="evidence" value="ECO:0007669"/>
    <property type="project" value="TreeGrafter"/>
</dbReference>
<dbReference type="GO" id="GO:0046872">
    <property type="term" value="F:metal ion binding"/>
    <property type="evidence" value="ECO:0007669"/>
    <property type="project" value="UniProtKB-KW"/>
</dbReference>
<dbReference type="InterPro" id="IPR036589">
    <property type="entry name" value="HCY_dom_sf"/>
</dbReference>
<dbReference type="PANTHER" id="PTHR46015">
    <property type="entry name" value="ZGC:172121"/>
    <property type="match status" value="1"/>
</dbReference>
<feature type="binding site" evidence="5">
    <location>
        <position position="348"/>
    </location>
    <ligand>
        <name>Zn(2+)</name>
        <dbReference type="ChEBI" id="CHEBI:29105"/>
    </ligand>
</feature>
<keyword evidence="4 5" id="KW-0862">Zinc</keyword>
<evidence type="ECO:0000256" key="5">
    <source>
        <dbReference type="PROSITE-ProRule" id="PRU00333"/>
    </source>
</evidence>
<dbReference type="Gene3D" id="3.20.20.330">
    <property type="entry name" value="Homocysteine-binding-like domain"/>
    <property type="match status" value="1"/>
</dbReference>
<dbReference type="GO" id="GO:0033528">
    <property type="term" value="P:S-methylmethionine cycle"/>
    <property type="evidence" value="ECO:0007669"/>
    <property type="project" value="TreeGrafter"/>
</dbReference>
<protein>
    <recommendedName>
        <fullName evidence="6">Hcy-binding domain-containing protein</fullName>
    </recommendedName>
</protein>
<comment type="caution">
    <text evidence="7">The sequence shown here is derived from an EMBL/GenBank/DDBJ whole genome shotgun (WGS) entry which is preliminary data.</text>
</comment>
<dbReference type="InterPro" id="IPR051486">
    <property type="entry name" value="Hcy_S-methyltransferase"/>
</dbReference>
<evidence type="ECO:0000256" key="3">
    <source>
        <dbReference type="ARBA" id="ARBA00022723"/>
    </source>
</evidence>
<dbReference type="InterPro" id="IPR003726">
    <property type="entry name" value="HCY_dom"/>
</dbReference>
<dbReference type="PROSITE" id="PS50970">
    <property type="entry name" value="HCY"/>
    <property type="match status" value="1"/>
</dbReference>
<dbReference type="AlphaFoldDB" id="A0A9P7M8J1"/>
<sequence length="363" mass="40145">MTTPILILDGGLGTSLEEKYHIKFGPSTPLWSSDLVVSAPHTLLQCQADFGRLPVDILLTATYQVSIEGFANTCESHASFPEGIDAANIPQFLERAVCIAESATRQQQRQQQPGGRAASAGSVASVALSLGPYGACMSPSQEYSGRYDEKHDSQDALYEWHRERLALFAKVDGLSRRVAYLAMETIPRVDEIAAMRRALDMAPELADMRFWMSCLYPGEGEALPTGESVKEALRTMLDKTLARSLPWGVGINCTNVRKVPVLLQRYEEAMEEMVSEGLLEEWPALVLYPDGTKGEVYNSTTKKWEMPQDIPDKSAVQSDVPWEQQLADAVRATQSRGKWKQIVVGGCCRATSEDIARLRMILL</sequence>
<dbReference type="PANTHER" id="PTHR46015:SF1">
    <property type="entry name" value="HOMOCYSTEINE S-METHYLTRANSFERASE-LIKE ISOFORM 1"/>
    <property type="match status" value="1"/>
</dbReference>
<evidence type="ECO:0000256" key="4">
    <source>
        <dbReference type="ARBA" id="ARBA00022833"/>
    </source>
</evidence>
<evidence type="ECO:0000256" key="2">
    <source>
        <dbReference type="ARBA" id="ARBA00022679"/>
    </source>
</evidence>
<evidence type="ECO:0000256" key="1">
    <source>
        <dbReference type="ARBA" id="ARBA00022603"/>
    </source>
</evidence>
<keyword evidence="1 5" id="KW-0489">Methyltransferase</keyword>
<dbReference type="SUPFAM" id="SSF82282">
    <property type="entry name" value="Homocysteine S-methyltransferase"/>
    <property type="match status" value="1"/>
</dbReference>
<name>A0A9P7M8J1_9HYPO</name>
<evidence type="ECO:0000313" key="8">
    <source>
        <dbReference type="Proteomes" id="UP000706124"/>
    </source>
</evidence>
<keyword evidence="2 5" id="KW-0808">Transferase</keyword>
<reference evidence="7 8" key="1">
    <citation type="journal article" date="2020" name="bioRxiv">
        <title>Whole genome comparisons of ergot fungi reveals the divergence and evolution of species within the genus Claviceps are the result of varying mechanisms driving genome evolution and host range expansion.</title>
        <authorList>
            <person name="Wyka S.A."/>
            <person name="Mondo S.J."/>
            <person name="Liu M."/>
            <person name="Dettman J."/>
            <person name="Nalam V."/>
            <person name="Broders K.D."/>
        </authorList>
    </citation>
    <scope>NUCLEOTIDE SEQUENCE [LARGE SCALE GENOMIC DNA]</scope>
    <source>
        <strain evidence="7 8">CCC 1485</strain>
    </source>
</reference>